<comment type="subcellular location">
    <subcellularLocation>
        <location evidence="1">Cell membrane</location>
        <topology evidence="1">Multi-pass membrane protein</topology>
    </subcellularLocation>
</comment>
<dbReference type="PROSITE" id="PS50885">
    <property type="entry name" value="HAMP"/>
    <property type="match status" value="1"/>
</dbReference>
<evidence type="ECO:0000256" key="6">
    <source>
        <dbReference type="ARBA" id="ARBA00023136"/>
    </source>
</evidence>
<dbReference type="Gene3D" id="1.10.287.950">
    <property type="entry name" value="Methyl-accepting chemotaxis protein"/>
    <property type="match status" value="1"/>
</dbReference>
<evidence type="ECO:0000259" key="11">
    <source>
        <dbReference type="PROSITE" id="PS50111"/>
    </source>
</evidence>
<comment type="similarity">
    <text evidence="8">Belongs to the methyl-accepting chemotaxis (MCP) protein family.</text>
</comment>
<dbReference type="CDD" id="cd06225">
    <property type="entry name" value="HAMP"/>
    <property type="match status" value="1"/>
</dbReference>
<evidence type="ECO:0000256" key="10">
    <source>
        <dbReference type="SAM" id="Phobius"/>
    </source>
</evidence>
<keyword evidence="2" id="KW-1003">Cell membrane</keyword>
<keyword evidence="5 10" id="KW-1133">Transmembrane helix</keyword>
<dbReference type="Pfam" id="PF00015">
    <property type="entry name" value="MCPsignal"/>
    <property type="match status" value="1"/>
</dbReference>
<proteinExistence type="inferred from homology"/>
<feature type="domain" description="Methyl-accepting transducer" evidence="11">
    <location>
        <begin position="379"/>
        <end position="636"/>
    </location>
</feature>
<sequence length="666" mass="72218">MTFKDFKLNSIRTKLITSLIAICVIPLTIGGLGSYMQSKSILTNKLTLTSTQTLSEIDSGLTNYFNGFSDIINLTANNPGIINIDTDNNTPMISDMLKSIKESDNDIFDVYYGTASKKFTIYPISTMPEGYDPTTRPWYKQALANKGKVVITPPYKDIVTGKTLVGVVQTVEKNGQVVGVIGLDCSLTTLTERISTKKVGTTGYVFVSDSSGTTLAHPQKELINTNLISKLSFWDKAKSGNSGFVNYTYNGTSKFGVYQTNKLTGWKLVAALDKSELTKDTSSILVTTFSIIIIMALIAIFLSLFLSKGLSNNIKKLKEVFAKASNGDLTVSITASTKDEFKDLAASFNLMMRNISKLMNNILKSSETVLETSTSLASMSEEVTASVGEVAKAVEEVSLDATEQAKGAQNGASEMEDLSNRLKEVSISSDEMDKISNATKRLGTKGLSVVDTLTEKSNKAKTVTTSVNDIVRDMNESAKQINSISETISEITEQTNLLALNASIESARAGEAGKGFAVVAEEIRILAEESQNSTNEIKKIIESIQNKSETAVSAIKSAENAVDEQYLAVDQTHKIFKVILKSIESMIAKVDEVKTSISDINEKKQSTISEIDNISSISQETAAASQETTASTEEISATMEELTKHSSNLQILAEQLAAEINKFKIN</sequence>
<feature type="domain" description="HAMP" evidence="12">
    <location>
        <begin position="308"/>
        <end position="360"/>
    </location>
</feature>
<evidence type="ECO:0000313" key="13">
    <source>
        <dbReference type="EMBL" id="OAA94435.1"/>
    </source>
</evidence>
<dbReference type="EMBL" id="LITQ01000003">
    <property type="protein sequence ID" value="OAA94435.1"/>
    <property type="molecule type" value="Genomic_DNA"/>
</dbReference>
<evidence type="ECO:0000256" key="2">
    <source>
        <dbReference type="ARBA" id="ARBA00022475"/>
    </source>
</evidence>
<dbReference type="AlphaFoldDB" id="A0A162JFM5"/>
<gene>
    <name evidence="13" type="primary">mcpC_2</name>
    <name evidence="14" type="ORF">CLCOS_26510</name>
    <name evidence="13" type="ORF">WX73_02981</name>
</gene>
<evidence type="ECO:0000256" key="3">
    <source>
        <dbReference type="ARBA" id="ARBA00022500"/>
    </source>
</evidence>
<evidence type="ECO:0000256" key="4">
    <source>
        <dbReference type="ARBA" id="ARBA00022692"/>
    </source>
</evidence>
<dbReference type="InterPro" id="IPR003660">
    <property type="entry name" value="HAMP_dom"/>
</dbReference>
<dbReference type="InterPro" id="IPR004089">
    <property type="entry name" value="MCPsignal_dom"/>
</dbReference>
<keyword evidence="3" id="KW-0145">Chemotaxis</keyword>
<evidence type="ECO:0000259" key="12">
    <source>
        <dbReference type="PROSITE" id="PS50885"/>
    </source>
</evidence>
<dbReference type="InterPro" id="IPR033479">
    <property type="entry name" value="dCache_1"/>
</dbReference>
<keyword evidence="6 10" id="KW-0472">Membrane</keyword>
<evidence type="ECO:0000256" key="5">
    <source>
        <dbReference type="ARBA" id="ARBA00022989"/>
    </source>
</evidence>
<dbReference type="Pfam" id="PF00672">
    <property type="entry name" value="HAMP"/>
    <property type="match status" value="1"/>
</dbReference>
<dbReference type="Proteomes" id="UP000077384">
    <property type="component" value="Unassembled WGS sequence"/>
</dbReference>
<dbReference type="CDD" id="cd12912">
    <property type="entry name" value="PDC2_MCP_like"/>
    <property type="match status" value="1"/>
</dbReference>
<keyword evidence="16" id="KW-1185">Reference proteome</keyword>
<evidence type="ECO:0000313" key="16">
    <source>
        <dbReference type="Proteomes" id="UP000093694"/>
    </source>
</evidence>
<keyword evidence="7 9" id="KW-0807">Transducer</keyword>
<keyword evidence="4 10" id="KW-0812">Transmembrane</keyword>
<name>A0A162JFM5_9CLOT</name>
<dbReference type="RefSeq" id="WP_063600214.1">
    <property type="nucleotide sequence ID" value="NZ_LITQ01000003.1"/>
</dbReference>
<evidence type="ECO:0000256" key="8">
    <source>
        <dbReference type="ARBA" id="ARBA00029447"/>
    </source>
</evidence>
<dbReference type="GO" id="GO:0007165">
    <property type="term" value="P:signal transduction"/>
    <property type="evidence" value="ECO:0007669"/>
    <property type="project" value="UniProtKB-KW"/>
</dbReference>
<dbReference type="SUPFAM" id="SSF58104">
    <property type="entry name" value="Methyl-accepting chemotaxis protein (MCP) signaling domain"/>
    <property type="match status" value="1"/>
</dbReference>
<accession>A0A162JFM5</accession>
<dbReference type="CDD" id="cd12913">
    <property type="entry name" value="PDC1_MCP_like"/>
    <property type="match status" value="1"/>
</dbReference>
<dbReference type="CDD" id="cd11386">
    <property type="entry name" value="MCP_signal"/>
    <property type="match status" value="1"/>
</dbReference>
<dbReference type="Gene3D" id="3.30.450.20">
    <property type="entry name" value="PAS domain"/>
    <property type="match status" value="2"/>
</dbReference>
<dbReference type="Gene3D" id="1.10.8.500">
    <property type="entry name" value="HAMP domain in histidine kinase"/>
    <property type="match status" value="1"/>
</dbReference>
<dbReference type="SMART" id="SM00304">
    <property type="entry name" value="HAMP"/>
    <property type="match status" value="1"/>
</dbReference>
<comment type="caution">
    <text evidence="13">The sequence shown here is derived from an EMBL/GenBank/DDBJ whole genome shotgun (WGS) entry which is preliminary data.</text>
</comment>
<dbReference type="PANTHER" id="PTHR32089">
    <property type="entry name" value="METHYL-ACCEPTING CHEMOTAXIS PROTEIN MCPB"/>
    <property type="match status" value="1"/>
</dbReference>
<dbReference type="PROSITE" id="PS50111">
    <property type="entry name" value="CHEMOTAXIS_TRANSDUC_2"/>
    <property type="match status" value="1"/>
</dbReference>
<evidence type="ECO:0000313" key="14">
    <source>
        <dbReference type="EMBL" id="OBR93179.1"/>
    </source>
</evidence>
<evidence type="ECO:0000256" key="1">
    <source>
        <dbReference type="ARBA" id="ARBA00004651"/>
    </source>
</evidence>
<dbReference type="EMBL" id="LROR01000054">
    <property type="protein sequence ID" value="OBR93179.1"/>
    <property type="molecule type" value="Genomic_DNA"/>
</dbReference>
<dbReference type="Pfam" id="PF02743">
    <property type="entry name" value="dCache_1"/>
    <property type="match status" value="1"/>
</dbReference>
<dbReference type="SUPFAM" id="SSF103190">
    <property type="entry name" value="Sensory domain-like"/>
    <property type="match status" value="1"/>
</dbReference>
<dbReference type="InterPro" id="IPR029151">
    <property type="entry name" value="Sensor-like_sf"/>
</dbReference>
<evidence type="ECO:0000256" key="9">
    <source>
        <dbReference type="PROSITE-ProRule" id="PRU00284"/>
    </source>
</evidence>
<reference evidence="14 16" key="2">
    <citation type="journal article" date="2016" name="Front. Microbiol.">
        <title>Industrial Acetogenic Biocatalysts: A Comparative Metabolic and Genomic Analysis.</title>
        <authorList>
            <person name="Bengelsdorf F."/>
            <person name="Poehlein A."/>
            <person name="Sonja S."/>
            <person name="Erz C."/>
            <person name="Hummel T."/>
            <person name="Hoffmeister S."/>
            <person name="Daniel R."/>
            <person name="Durre P."/>
        </authorList>
    </citation>
    <scope>NUCLEOTIDE SEQUENCE [LARGE SCALE GENOMIC DNA]</scope>
    <source>
        <strain evidence="14 16">PTA-10522</strain>
    </source>
</reference>
<reference evidence="13 15" key="1">
    <citation type="journal article" date="2015" name="Biotechnol. Bioeng.">
        <title>Genome sequence and phenotypic characterization of Caulobacter segnis.</title>
        <authorList>
            <person name="Patel S."/>
            <person name="Fletcher B."/>
            <person name="Scott D.C."/>
            <person name="Ely B."/>
        </authorList>
    </citation>
    <scope>NUCLEOTIDE SEQUENCE [LARGE SCALE GENOMIC DNA]</scope>
    <source>
        <strain evidence="13 15">PS02</strain>
    </source>
</reference>
<feature type="transmembrane region" description="Helical" evidence="10">
    <location>
        <begin position="284"/>
        <end position="306"/>
    </location>
</feature>
<dbReference type="GO" id="GO:0005886">
    <property type="term" value="C:plasma membrane"/>
    <property type="evidence" value="ECO:0007669"/>
    <property type="project" value="UniProtKB-SubCell"/>
</dbReference>
<dbReference type="SMART" id="SM00283">
    <property type="entry name" value="MA"/>
    <property type="match status" value="1"/>
</dbReference>
<evidence type="ECO:0000313" key="15">
    <source>
        <dbReference type="Proteomes" id="UP000077384"/>
    </source>
</evidence>
<evidence type="ECO:0000256" key="7">
    <source>
        <dbReference type="ARBA" id="ARBA00023224"/>
    </source>
</evidence>
<dbReference type="GO" id="GO:0006935">
    <property type="term" value="P:chemotaxis"/>
    <property type="evidence" value="ECO:0007669"/>
    <property type="project" value="UniProtKB-KW"/>
</dbReference>
<dbReference type="PANTHER" id="PTHR32089:SF114">
    <property type="entry name" value="METHYL-ACCEPTING CHEMOTAXIS PROTEIN MCPB"/>
    <property type="match status" value="1"/>
</dbReference>
<dbReference type="PATRIC" id="fig|1705578.3.peg.2638"/>
<feature type="transmembrane region" description="Helical" evidence="10">
    <location>
        <begin position="15"/>
        <end position="35"/>
    </location>
</feature>
<protein>
    <submittedName>
        <fullName evidence="13">Methyl-accepting chemotaxis protein McpC</fullName>
    </submittedName>
</protein>
<organism evidence="13 15">
    <name type="scientific">Clostridium coskatii</name>
    <dbReference type="NCBI Taxonomy" id="1705578"/>
    <lineage>
        <taxon>Bacteria</taxon>
        <taxon>Bacillati</taxon>
        <taxon>Bacillota</taxon>
        <taxon>Clostridia</taxon>
        <taxon>Eubacteriales</taxon>
        <taxon>Clostridiaceae</taxon>
        <taxon>Clostridium</taxon>
    </lineage>
</organism>
<dbReference type="Proteomes" id="UP000093694">
    <property type="component" value="Unassembled WGS sequence"/>
</dbReference>